<dbReference type="Proteomes" id="UP000005237">
    <property type="component" value="Unassembled WGS sequence"/>
</dbReference>
<organism evidence="2 3">
    <name type="scientific">Caenorhabditis japonica</name>
    <dbReference type="NCBI Taxonomy" id="281687"/>
    <lineage>
        <taxon>Eukaryota</taxon>
        <taxon>Metazoa</taxon>
        <taxon>Ecdysozoa</taxon>
        <taxon>Nematoda</taxon>
        <taxon>Chromadorea</taxon>
        <taxon>Rhabditida</taxon>
        <taxon>Rhabditina</taxon>
        <taxon>Rhabditomorpha</taxon>
        <taxon>Rhabditoidea</taxon>
        <taxon>Rhabditidae</taxon>
        <taxon>Peloderinae</taxon>
        <taxon>Caenorhabditis</taxon>
    </lineage>
</organism>
<feature type="compositionally biased region" description="Polar residues" evidence="1">
    <location>
        <begin position="358"/>
        <end position="369"/>
    </location>
</feature>
<keyword evidence="3" id="KW-1185">Reference proteome</keyword>
<sequence>MGRAPLHTVAEQAQSFVMHQLGSSLHMISSYVVSNNRSTSCDCIVHCLLTNRKIELRTNVVEALWRIGDDPNDVPFIAGEEDNTTPRNRVSTNPFIRANQQHQNASHYESKNTAPPSSKNVAEVVEKMNNGDWPIQIEDDEPCQDKRAYQGQDKARQWETLHRKKDEKRSSLEDPIVSAPPAPPVPTQHPPPPHAHSQKQIVQKQQSREENDEKEDEQQTSVSTDSALCSDRSDVRGPSPYKLPFEGSPPKSGELVEEAEKLLFYFKTHKEVLNYLGIGLTDRLWKHVQNLPNFDASIRVFKKHGEEQCESKIPVAPPIAPAAPPPSIIPAAPKITISQSFGSQDREVKSPLGHSHARSVSQVPNRYYS</sequence>
<evidence type="ECO:0000256" key="1">
    <source>
        <dbReference type="SAM" id="MobiDB-lite"/>
    </source>
</evidence>
<reference evidence="2" key="2">
    <citation type="submission" date="2022-06" db="UniProtKB">
        <authorList>
            <consortium name="EnsemblMetazoa"/>
        </authorList>
    </citation>
    <scope>IDENTIFICATION</scope>
    <source>
        <strain evidence="2">DF5081</strain>
    </source>
</reference>
<protein>
    <submittedName>
        <fullName evidence="2">Uncharacterized protein</fullName>
    </submittedName>
</protein>
<dbReference type="EnsemblMetazoa" id="CJA17700.1">
    <property type="protein sequence ID" value="CJA17700.1"/>
    <property type="gene ID" value="WBGene00136904"/>
</dbReference>
<feature type="region of interest" description="Disordered" evidence="1">
    <location>
        <begin position="343"/>
        <end position="369"/>
    </location>
</feature>
<reference evidence="3" key="1">
    <citation type="submission" date="2010-08" db="EMBL/GenBank/DDBJ databases">
        <authorList>
            <consortium name="Caenorhabditis japonica Sequencing Consortium"/>
            <person name="Wilson R.K."/>
        </authorList>
    </citation>
    <scope>NUCLEOTIDE SEQUENCE [LARGE SCALE GENOMIC DNA]</scope>
    <source>
        <strain evidence="3">DF5081</strain>
    </source>
</reference>
<feature type="region of interest" description="Disordered" evidence="1">
    <location>
        <begin position="146"/>
        <end position="253"/>
    </location>
</feature>
<feature type="compositionally biased region" description="Basic and acidic residues" evidence="1">
    <location>
        <begin position="146"/>
        <end position="161"/>
    </location>
</feature>
<name>A0A8R1E1S9_CAEJA</name>
<evidence type="ECO:0000313" key="3">
    <source>
        <dbReference type="Proteomes" id="UP000005237"/>
    </source>
</evidence>
<feature type="compositionally biased region" description="Pro residues" evidence="1">
    <location>
        <begin position="178"/>
        <end position="194"/>
    </location>
</feature>
<accession>A0A8R1E1S9</accession>
<evidence type="ECO:0000313" key="2">
    <source>
        <dbReference type="EnsemblMetazoa" id="CJA17700.1"/>
    </source>
</evidence>
<proteinExistence type="predicted"/>
<dbReference type="AlphaFoldDB" id="A0A8R1E1S9"/>